<organism evidence="1 2">
    <name type="scientific">Ralstonia pseudosolanacearum</name>
    <dbReference type="NCBI Taxonomy" id="1310165"/>
    <lineage>
        <taxon>Bacteria</taxon>
        <taxon>Pseudomonadati</taxon>
        <taxon>Pseudomonadota</taxon>
        <taxon>Betaproteobacteria</taxon>
        <taxon>Burkholderiales</taxon>
        <taxon>Burkholderiaceae</taxon>
        <taxon>Ralstonia</taxon>
        <taxon>Ralstonia solanacearum species complex</taxon>
    </lineage>
</organism>
<protein>
    <submittedName>
        <fullName evidence="1">Uncharacterized protein</fullName>
    </submittedName>
</protein>
<comment type="caution">
    <text evidence="1">The sequence shown here is derived from an EMBL/GenBank/DDBJ whole genome shotgun (WGS) entry which is preliminary data.</text>
</comment>
<dbReference type="RefSeq" id="WP_058907067.1">
    <property type="nucleotide sequence ID" value="NZ_CP130500.1"/>
</dbReference>
<gene>
    <name evidence="1" type="ORF">EGA29_00220</name>
</gene>
<dbReference type="Proteomes" id="UP000271222">
    <property type="component" value="Unassembled WGS sequence"/>
</dbReference>
<accession>A0A454TZ89</accession>
<evidence type="ECO:0000313" key="2">
    <source>
        <dbReference type="Proteomes" id="UP000271222"/>
    </source>
</evidence>
<dbReference type="AlphaFoldDB" id="A0A454TZ89"/>
<evidence type="ECO:0000313" key="1">
    <source>
        <dbReference type="EMBL" id="RNM11255.1"/>
    </source>
</evidence>
<name>A0A454TZ89_9RALS</name>
<reference evidence="1 2" key="1">
    <citation type="submission" date="2018-10" db="EMBL/GenBank/DDBJ databases">
        <title>Draft Genome Sequence of Ralstonia pseudosolanacearum (R. solanacearum phylotype I) Strain Tg03 Isolated from Luffa cylindrica in China.</title>
        <authorList>
            <person name="Yuan G.-Q."/>
            <person name="Li Q.-Q."/>
            <person name="Zhang Y.-W."/>
        </authorList>
    </citation>
    <scope>NUCLEOTIDE SEQUENCE [LARGE SCALE GENOMIC DNA]</scope>
    <source>
        <strain evidence="1 2">Tg03</strain>
    </source>
</reference>
<proteinExistence type="predicted"/>
<sequence length="60" mass="6875">MEHQKISLTIPRDMRERIEAERRQMAQRVGFEPSFNQAATALLQRALTTQTDFETVPAGT</sequence>
<dbReference type="EMBL" id="RJTL01000001">
    <property type="protein sequence ID" value="RNM11255.1"/>
    <property type="molecule type" value="Genomic_DNA"/>
</dbReference>